<keyword evidence="2" id="KW-0812">Transmembrane</keyword>
<feature type="transmembrane region" description="Helical" evidence="2">
    <location>
        <begin position="144"/>
        <end position="168"/>
    </location>
</feature>
<dbReference type="AlphaFoldDB" id="A0A6J7KQD4"/>
<feature type="region of interest" description="Disordered" evidence="1">
    <location>
        <begin position="1"/>
        <end position="42"/>
    </location>
</feature>
<dbReference type="EMBL" id="CAFBMK010000429">
    <property type="protein sequence ID" value="CAB4957725.1"/>
    <property type="molecule type" value="Genomic_DNA"/>
</dbReference>
<evidence type="ECO:0000256" key="1">
    <source>
        <dbReference type="SAM" id="MobiDB-lite"/>
    </source>
</evidence>
<protein>
    <submittedName>
        <fullName evidence="3">Unannotated protein</fullName>
    </submittedName>
</protein>
<accession>A0A6J7KQD4</accession>
<evidence type="ECO:0000313" key="3">
    <source>
        <dbReference type="EMBL" id="CAB4957725.1"/>
    </source>
</evidence>
<feature type="transmembrane region" description="Helical" evidence="2">
    <location>
        <begin position="270"/>
        <end position="291"/>
    </location>
</feature>
<sequence>MDASASTSGTRPRSAAGDDDPFAAGPARRRPQAAHEAGRDAPVGGQAVVEGVMMRGVRHWAVAVRKPLPEQLEDGPLPDGEAALGEIEVQVMPFDSVLKRHRWMRLPIIRGFVALLGSLKIGFKALQIAAQAQQPEDDPEISKGSWAVAILGGLALAIGLFVLTPVGLTSLIKDQLGSGIAFWMVEAVVSTTIFVGYLSLISRLPDLRRVFEYHGAEHQTISCYEAGLPLTPENASRFSRLHPRCGTSFMLIVMVTAVFVYSPLGILDWWQMMCARLVGIPLIIGISFEAIKYAGAHRGNRLVRATMWPGMQLQLLTTRDPDHDQLEVAIAAMQAVLDREDPRAATQRELVGIEVAA</sequence>
<feature type="transmembrane region" description="Helical" evidence="2">
    <location>
        <begin position="245"/>
        <end position="264"/>
    </location>
</feature>
<gene>
    <name evidence="3" type="ORF">UFOPK3564_03866</name>
</gene>
<dbReference type="PANTHER" id="PTHR42867:SF1">
    <property type="entry name" value="MEMBRANE PROTEIN-RELATED"/>
    <property type="match status" value="1"/>
</dbReference>
<dbReference type="Pfam" id="PF07136">
    <property type="entry name" value="DUF1385"/>
    <property type="match status" value="1"/>
</dbReference>
<proteinExistence type="predicted"/>
<keyword evidence="2" id="KW-1133">Transmembrane helix</keyword>
<reference evidence="3" key="1">
    <citation type="submission" date="2020-05" db="EMBL/GenBank/DDBJ databases">
        <authorList>
            <person name="Chiriac C."/>
            <person name="Salcher M."/>
            <person name="Ghai R."/>
            <person name="Kavagutti S V."/>
        </authorList>
    </citation>
    <scope>NUCLEOTIDE SEQUENCE</scope>
</reference>
<evidence type="ECO:0000256" key="2">
    <source>
        <dbReference type="SAM" id="Phobius"/>
    </source>
</evidence>
<name>A0A6J7KQD4_9ZZZZ</name>
<organism evidence="3">
    <name type="scientific">freshwater metagenome</name>
    <dbReference type="NCBI Taxonomy" id="449393"/>
    <lineage>
        <taxon>unclassified sequences</taxon>
        <taxon>metagenomes</taxon>
        <taxon>ecological metagenomes</taxon>
    </lineage>
</organism>
<feature type="transmembrane region" description="Helical" evidence="2">
    <location>
        <begin position="180"/>
        <end position="200"/>
    </location>
</feature>
<feature type="compositionally biased region" description="Polar residues" evidence="1">
    <location>
        <begin position="1"/>
        <end position="11"/>
    </location>
</feature>
<dbReference type="PANTHER" id="PTHR42867">
    <property type="entry name" value="MEMBRANE PROTEIN-RELATED"/>
    <property type="match status" value="1"/>
</dbReference>
<dbReference type="InterPro" id="IPR010787">
    <property type="entry name" value="DUF1385"/>
</dbReference>
<keyword evidence="2" id="KW-0472">Membrane</keyword>